<protein>
    <recommendedName>
        <fullName evidence="5">Cation/H(+) antiporter central domain-containing protein</fullName>
    </recommendedName>
</protein>
<evidence type="ECO:0000256" key="1">
    <source>
        <dbReference type="ARBA" id="ARBA00022448"/>
    </source>
</evidence>
<comment type="caution">
    <text evidence="6">The sequence shown here is derived from an EMBL/GenBank/DDBJ whole genome shotgun (WGS) entry which is preliminary data.</text>
</comment>
<evidence type="ECO:0000313" key="7">
    <source>
        <dbReference type="Proteomes" id="UP000655225"/>
    </source>
</evidence>
<dbReference type="AlphaFoldDB" id="A0A834YSW5"/>
<dbReference type="OrthoDB" id="1938353at2759"/>
<evidence type="ECO:0000256" key="4">
    <source>
        <dbReference type="ARBA" id="ARBA00023065"/>
    </source>
</evidence>
<dbReference type="PANTHER" id="PTHR32468:SF109">
    <property type="entry name" value="CATION_H(+) ANTIPORTER 24-RELATED"/>
    <property type="match status" value="1"/>
</dbReference>
<keyword evidence="7" id="KW-1185">Reference proteome</keyword>
<dbReference type="GO" id="GO:0006813">
    <property type="term" value="P:potassium ion transport"/>
    <property type="evidence" value="ECO:0007669"/>
    <property type="project" value="UniProtKB-KW"/>
</dbReference>
<organism evidence="6 7">
    <name type="scientific">Tetracentron sinense</name>
    <name type="common">Spur-leaf</name>
    <dbReference type="NCBI Taxonomy" id="13715"/>
    <lineage>
        <taxon>Eukaryota</taxon>
        <taxon>Viridiplantae</taxon>
        <taxon>Streptophyta</taxon>
        <taxon>Embryophyta</taxon>
        <taxon>Tracheophyta</taxon>
        <taxon>Spermatophyta</taxon>
        <taxon>Magnoliopsida</taxon>
        <taxon>Trochodendrales</taxon>
        <taxon>Trochodendraceae</taxon>
        <taxon>Tetracentron</taxon>
    </lineage>
</organism>
<keyword evidence="1" id="KW-0813">Transport</keyword>
<evidence type="ECO:0000259" key="5">
    <source>
        <dbReference type="Pfam" id="PF23256"/>
    </source>
</evidence>
<evidence type="ECO:0000313" key="6">
    <source>
        <dbReference type="EMBL" id="KAF8394859.1"/>
    </source>
</evidence>
<feature type="domain" description="Cation/H(+) antiporter central" evidence="5">
    <location>
        <begin position="18"/>
        <end position="105"/>
    </location>
</feature>
<dbReference type="Pfam" id="PF23256">
    <property type="entry name" value="CHX17_2nd"/>
    <property type="match status" value="1"/>
</dbReference>
<dbReference type="InterPro" id="IPR050794">
    <property type="entry name" value="CPA2_transporter"/>
</dbReference>
<evidence type="ECO:0000256" key="3">
    <source>
        <dbReference type="ARBA" id="ARBA00022958"/>
    </source>
</evidence>
<keyword evidence="2" id="KW-0633">Potassium transport</keyword>
<reference evidence="6 7" key="1">
    <citation type="submission" date="2020-04" db="EMBL/GenBank/DDBJ databases">
        <title>Plant Genome Project.</title>
        <authorList>
            <person name="Zhang R.-G."/>
        </authorList>
    </citation>
    <scope>NUCLEOTIDE SEQUENCE [LARGE SCALE GENOMIC DNA]</scope>
    <source>
        <strain evidence="6">YNK0</strain>
        <tissue evidence="6">Leaf</tissue>
    </source>
</reference>
<keyword evidence="3" id="KW-0630">Potassium</keyword>
<accession>A0A834YSW5</accession>
<dbReference type="GO" id="GO:0012505">
    <property type="term" value="C:endomembrane system"/>
    <property type="evidence" value="ECO:0007669"/>
    <property type="project" value="TreeGrafter"/>
</dbReference>
<dbReference type="InterPro" id="IPR057291">
    <property type="entry name" value="CHX17_2nd"/>
</dbReference>
<proteinExistence type="predicted"/>
<evidence type="ECO:0000256" key="2">
    <source>
        <dbReference type="ARBA" id="ARBA00022538"/>
    </source>
</evidence>
<keyword evidence="4" id="KW-0406">Ion transport</keyword>
<sequence length="107" mass="11619">MFTAHESSSENTGFDIKVSAFKILEQTSPDHVKINPFTSVSPYTSMYQDICALALEKKASLIVIPFHKELLGGHGQIGLHRGVQQVNSNVIAHAPCSVGILVDRGPF</sequence>
<dbReference type="GO" id="GO:0098662">
    <property type="term" value="P:inorganic cation transmembrane transport"/>
    <property type="evidence" value="ECO:0007669"/>
    <property type="project" value="TreeGrafter"/>
</dbReference>
<gene>
    <name evidence="6" type="ORF">HHK36_018796</name>
</gene>
<dbReference type="PANTHER" id="PTHR32468">
    <property type="entry name" value="CATION/H + ANTIPORTER"/>
    <property type="match status" value="1"/>
</dbReference>
<dbReference type="GO" id="GO:0006885">
    <property type="term" value="P:regulation of pH"/>
    <property type="evidence" value="ECO:0007669"/>
    <property type="project" value="TreeGrafter"/>
</dbReference>
<dbReference type="EMBL" id="JABCRI010000013">
    <property type="protein sequence ID" value="KAF8394859.1"/>
    <property type="molecule type" value="Genomic_DNA"/>
</dbReference>
<name>A0A834YSW5_TETSI</name>
<dbReference type="Proteomes" id="UP000655225">
    <property type="component" value="Unassembled WGS sequence"/>
</dbReference>